<dbReference type="EMBL" id="JENX01000070">
    <property type="protein sequence ID" value="KEI16368.1"/>
    <property type="molecule type" value="Genomic_DNA"/>
</dbReference>
<evidence type="ECO:0000313" key="1">
    <source>
        <dbReference type="EMBL" id="KEI16368.1"/>
    </source>
</evidence>
<accession>A0ABR4TDS9</accession>
<comment type="caution">
    <text evidence="1">The sequence shown here is derived from an EMBL/GenBank/DDBJ whole genome shotgun (WGS) entry which is preliminary data.</text>
</comment>
<evidence type="ECO:0000313" key="2">
    <source>
        <dbReference type="Proteomes" id="UP000027937"/>
    </source>
</evidence>
<sequence>MWEASFKNEMELHNLLRDYTISMIYDDAGITKARVISHKPPVSNAVNVVPTLNDIYLFNFKKEAKSNAK</sequence>
<dbReference type="Proteomes" id="UP000027937">
    <property type="component" value="Unassembled WGS sequence"/>
</dbReference>
<name>A0ABR4TDS9_CLOHA</name>
<keyword evidence="2" id="KW-1185">Reference proteome</keyword>
<protein>
    <submittedName>
        <fullName evidence="1">Uncharacterized protein</fullName>
    </submittedName>
</protein>
<gene>
    <name evidence="1" type="ORF">Z960_09875</name>
</gene>
<reference evidence="1 2" key="1">
    <citation type="submission" date="2014-02" db="EMBL/GenBank/DDBJ databases">
        <title>Plasmidome dynamics in the species complex Clostridium novyi sensu lato converts strains of independent lineages into distinctly different pathogens.</title>
        <authorList>
            <person name="Skarin H."/>
            <person name="Segerman B."/>
        </authorList>
    </citation>
    <scope>NUCLEOTIDE SEQUENCE [LARGE SCALE GENOMIC DNA]</scope>
    <source>
        <strain evidence="1 2">NCTC 9693</strain>
    </source>
</reference>
<proteinExistence type="predicted"/>
<organism evidence="1 2">
    <name type="scientific">Clostridium haemolyticum NCTC 9693</name>
    <dbReference type="NCBI Taxonomy" id="1443114"/>
    <lineage>
        <taxon>Bacteria</taxon>
        <taxon>Bacillati</taxon>
        <taxon>Bacillota</taxon>
        <taxon>Clostridia</taxon>
        <taxon>Eubacteriales</taxon>
        <taxon>Clostridiaceae</taxon>
        <taxon>Clostridium</taxon>
    </lineage>
</organism>